<dbReference type="OrthoDB" id="9811519at2"/>
<comment type="similarity">
    <text evidence="1">Belongs to the LDH2/MDH2 oxidoreductase family.</text>
</comment>
<evidence type="ECO:0000313" key="4">
    <source>
        <dbReference type="Proteomes" id="UP000184514"/>
    </source>
</evidence>
<keyword evidence="4" id="KW-1185">Reference proteome</keyword>
<dbReference type="STRING" id="696762.PFRI_37140"/>
<sequence>MPDIFVNEIEEITRQALSAHGANDWIAAEMADAVAWAETRSNRICGLYYVESYCQQLQSGRVSGTVEPVVTRPLASRIEVDASNGFAQPAFERALPMAIAAAKETGMVSVAIHRAHTCTALGYFTEKAARQGMICICMTNASPIVAPPGGKTRVIGTNPMACAVPSADGNIAMSFDQSTTTVALGRITMAKAAGEAIPSGWAVDAQGNPTTDPEAALTGSLTSLGGLEQGYKGWGFGLMVEMLAAGMTGGVASRDVKPLKAPQGEPHGLGQFFMLIDPSASPAFFDRLSQVSDATAENEGARMPGQNKQLKDPVDVPEALWEQMIALSNGPAHADV</sequence>
<dbReference type="GO" id="GO:0016491">
    <property type="term" value="F:oxidoreductase activity"/>
    <property type="evidence" value="ECO:0007669"/>
    <property type="project" value="UniProtKB-KW"/>
</dbReference>
<dbReference type="RefSeq" id="WP_072632192.1">
    <property type="nucleotide sequence ID" value="NZ_MLCB01000201.1"/>
</dbReference>
<comment type="caution">
    <text evidence="3">The sequence shown here is derived from an EMBL/GenBank/DDBJ whole genome shotgun (WGS) entry which is preliminary data.</text>
</comment>
<dbReference type="Pfam" id="PF02615">
    <property type="entry name" value="Ldh_2"/>
    <property type="match status" value="1"/>
</dbReference>
<dbReference type="InterPro" id="IPR036111">
    <property type="entry name" value="Mal/L-sulfo/L-lacto_DH-like_sf"/>
</dbReference>
<protein>
    <submittedName>
        <fullName evidence="3">(2R)-3-sulfolactate dehydrogenase</fullName>
        <ecNumber evidence="3">1.1.1.338</ecNumber>
    </submittedName>
</protein>
<dbReference type="SUPFAM" id="SSF89733">
    <property type="entry name" value="L-sulfolactate dehydrogenase-like"/>
    <property type="match status" value="1"/>
</dbReference>
<evidence type="ECO:0000313" key="3">
    <source>
        <dbReference type="EMBL" id="OJI92119.1"/>
    </source>
</evidence>
<keyword evidence="2 3" id="KW-0560">Oxidoreductase</keyword>
<proteinExistence type="inferred from homology"/>
<evidence type="ECO:0000256" key="1">
    <source>
        <dbReference type="ARBA" id="ARBA00006056"/>
    </source>
</evidence>
<accession>A0A1L9NS92</accession>
<reference evidence="3 4" key="1">
    <citation type="submission" date="2016-10" db="EMBL/GenBank/DDBJ databases">
        <title>Genome sequence of Planktotalea frisia SH6-1.</title>
        <authorList>
            <person name="Poehlein A."/>
            <person name="Bakenhus I."/>
            <person name="Voget S."/>
            <person name="Brinkhoff T."/>
            <person name="Simon M."/>
        </authorList>
    </citation>
    <scope>NUCLEOTIDE SEQUENCE [LARGE SCALE GENOMIC DNA]</scope>
    <source>
        <strain evidence="3 4">SH6-1</strain>
    </source>
</reference>
<dbReference type="InterPro" id="IPR043143">
    <property type="entry name" value="Mal/L-sulf/L-lact_DH-like_NADP"/>
</dbReference>
<dbReference type="AlphaFoldDB" id="A0A1L9NS92"/>
<name>A0A1L9NS92_9RHOB</name>
<evidence type="ECO:0000256" key="2">
    <source>
        <dbReference type="ARBA" id="ARBA00023002"/>
    </source>
</evidence>
<dbReference type="Gene3D" id="3.30.1370.60">
    <property type="entry name" value="Hypothetical oxidoreductase yiak, domain 2"/>
    <property type="match status" value="1"/>
</dbReference>
<dbReference type="InterPro" id="IPR003767">
    <property type="entry name" value="Malate/L-lactate_DH-like"/>
</dbReference>
<organism evidence="3 4">
    <name type="scientific">Planktotalea frisia</name>
    <dbReference type="NCBI Taxonomy" id="696762"/>
    <lineage>
        <taxon>Bacteria</taxon>
        <taxon>Pseudomonadati</taxon>
        <taxon>Pseudomonadota</taxon>
        <taxon>Alphaproteobacteria</taxon>
        <taxon>Rhodobacterales</taxon>
        <taxon>Paracoccaceae</taxon>
        <taxon>Planktotalea</taxon>
    </lineage>
</organism>
<dbReference type="PANTHER" id="PTHR11091">
    <property type="entry name" value="OXIDOREDUCTASE-RELATED"/>
    <property type="match status" value="1"/>
</dbReference>
<gene>
    <name evidence="3" type="primary">comC</name>
    <name evidence="3" type="ORF">PFRI_37140</name>
</gene>
<dbReference type="Gene3D" id="1.10.1530.10">
    <property type="match status" value="1"/>
</dbReference>
<dbReference type="PANTHER" id="PTHR11091:SF0">
    <property type="entry name" value="MALATE DEHYDROGENASE"/>
    <property type="match status" value="1"/>
</dbReference>
<dbReference type="EC" id="1.1.1.338" evidence="3"/>
<dbReference type="InterPro" id="IPR043144">
    <property type="entry name" value="Mal/L-sulf/L-lact_DH-like_ah"/>
</dbReference>
<dbReference type="Proteomes" id="UP000184514">
    <property type="component" value="Unassembled WGS sequence"/>
</dbReference>
<dbReference type="EMBL" id="MLCB01000201">
    <property type="protein sequence ID" value="OJI92119.1"/>
    <property type="molecule type" value="Genomic_DNA"/>
</dbReference>